<organism evidence="3 4">
    <name type="scientific">Cichlidogyrus casuarinus</name>
    <dbReference type="NCBI Taxonomy" id="1844966"/>
    <lineage>
        <taxon>Eukaryota</taxon>
        <taxon>Metazoa</taxon>
        <taxon>Spiralia</taxon>
        <taxon>Lophotrochozoa</taxon>
        <taxon>Platyhelminthes</taxon>
        <taxon>Monogenea</taxon>
        <taxon>Monopisthocotylea</taxon>
        <taxon>Dactylogyridea</taxon>
        <taxon>Ancyrocephalidae</taxon>
        <taxon>Cichlidogyrus</taxon>
    </lineage>
</organism>
<keyword evidence="2" id="KW-0732">Signal</keyword>
<dbReference type="Proteomes" id="UP001626550">
    <property type="component" value="Unassembled WGS sequence"/>
</dbReference>
<keyword evidence="1" id="KW-0812">Transmembrane</keyword>
<accession>A0ABD2QDG5</accession>
<gene>
    <name evidence="3" type="ORF">Ciccas_003753</name>
</gene>
<comment type="caution">
    <text evidence="3">The sequence shown here is derived from an EMBL/GenBank/DDBJ whole genome shotgun (WGS) entry which is preliminary data.</text>
</comment>
<keyword evidence="4" id="KW-1185">Reference proteome</keyword>
<evidence type="ECO:0000313" key="3">
    <source>
        <dbReference type="EMBL" id="KAL3317589.1"/>
    </source>
</evidence>
<proteinExistence type="predicted"/>
<dbReference type="AlphaFoldDB" id="A0ABD2QDG5"/>
<evidence type="ECO:0000256" key="1">
    <source>
        <dbReference type="SAM" id="Phobius"/>
    </source>
</evidence>
<name>A0ABD2QDG5_9PLAT</name>
<evidence type="ECO:0000313" key="4">
    <source>
        <dbReference type="Proteomes" id="UP001626550"/>
    </source>
</evidence>
<keyword evidence="1" id="KW-0472">Membrane</keyword>
<feature type="transmembrane region" description="Helical" evidence="1">
    <location>
        <begin position="46"/>
        <end position="67"/>
    </location>
</feature>
<dbReference type="EMBL" id="JBJKFK010000360">
    <property type="protein sequence ID" value="KAL3317589.1"/>
    <property type="molecule type" value="Genomic_DNA"/>
</dbReference>
<evidence type="ECO:0000256" key="2">
    <source>
        <dbReference type="SAM" id="SignalP"/>
    </source>
</evidence>
<reference evidence="3 4" key="1">
    <citation type="submission" date="2024-11" db="EMBL/GenBank/DDBJ databases">
        <title>Adaptive evolution of stress response genes in parasites aligns with host niche diversity.</title>
        <authorList>
            <person name="Hahn C."/>
            <person name="Resl P."/>
        </authorList>
    </citation>
    <scope>NUCLEOTIDE SEQUENCE [LARGE SCALE GENOMIC DNA]</scope>
    <source>
        <strain evidence="3">EGGRZ-B1_66</strain>
        <tissue evidence="3">Body</tissue>
    </source>
</reference>
<feature type="chain" id="PRO_5044817028" evidence="2">
    <location>
        <begin position="20"/>
        <end position="124"/>
    </location>
</feature>
<sequence length="124" mass="13837">MKEICLLLLALFGVAICAGSPADQVDQNGPVDAHVPFAFPNTRPPPSVQIPGAKVLMMLAIANLLILQTKCYLKRRGKRGSFFALLRLSFTQNPLEFVSEKLNFSSMIYKWIHFSCSIHYSHIS</sequence>
<keyword evidence="1" id="KW-1133">Transmembrane helix</keyword>
<protein>
    <submittedName>
        <fullName evidence="3">Uncharacterized protein</fullName>
    </submittedName>
</protein>
<feature type="signal peptide" evidence="2">
    <location>
        <begin position="1"/>
        <end position="19"/>
    </location>
</feature>